<dbReference type="InterPro" id="IPR057326">
    <property type="entry name" value="KR_dom"/>
</dbReference>
<evidence type="ECO:0000313" key="8">
    <source>
        <dbReference type="Proteomes" id="UP001634747"/>
    </source>
</evidence>
<evidence type="ECO:0000256" key="3">
    <source>
        <dbReference type="RuleBase" id="RU000363"/>
    </source>
</evidence>
<accession>A0ABW9KKT4</accession>
<feature type="compositionally biased region" description="Basic and acidic residues" evidence="4">
    <location>
        <begin position="352"/>
        <end position="366"/>
    </location>
</feature>
<dbReference type="Pfam" id="PF00106">
    <property type="entry name" value="adh_short"/>
    <property type="match status" value="1"/>
</dbReference>
<dbReference type="Gene3D" id="3.40.50.720">
    <property type="entry name" value="NAD(P)-binding Rossmann-like Domain"/>
    <property type="match status" value="1"/>
</dbReference>
<dbReference type="EC" id="1.-.-.-" evidence="7"/>
<dbReference type="RefSeq" id="WP_263413302.1">
    <property type="nucleotide sequence ID" value="NZ_BAABBH010000001.1"/>
</dbReference>
<name>A0ABW9KKT4_9BACT</name>
<dbReference type="InterPro" id="IPR036291">
    <property type="entry name" value="NAD(P)-bd_dom_sf"/>
</dbReference>
<dbReference type="PANTHER" id="PTHR44196">
    <property type="entry name" value="DEHYDROGENASE/REDUCTASE SDR FAMILY MEMBER 7B"/>
    <property type="match status" value="1"/>
</dbReference>
<keyword evidence="5" id="KW-0472">Membrane</keyword>
<proteinExistence type="inferred from homology"/>
<dbReference type="PANTHER" id="PTHR44196:SF1">
    <property type="entry name" value="DEHYDROGENASE_REDUCTASE SDR FAMILY MEMBER 7B"/>
    <property type="match status" value="1"/>
</dbReference>
<feature type="domain" description="Ketoreductase" evidence="6">
    <location>
        <begin position="57"/>
        <end position="246"/>
    </location>
</feature>
<dbReference type="PRINTS" id="PR00081">
    <property type="entry name" value="GDHRDH"/>
</dbReference>
<keyword evidence="5" id="KW-1133">Transmembrane helix</keyword>
<keyword evidence="8" id="KW-1185">Reference proteome</keyword>
<dbReference type="EMBL" id="JBJYXY010000001">
    <property type="protein sequence ID" value="MFN2975165.1"/>
    <property type="molecule type" value="Genomic_DNA"/>
</dbReference>
<keyword evidence="5" id="KW-0812">Transmembrane</keyword>
<comment type="similarity">
    <text evidence="1 3">Belongs to the short-chain dehydrogenases/reductases (SDR) family.</text>
</comment>
<evidence type="ECO:0000256" key="2">
    <source>
        <dbReference type="ARBA" id="ARBA00023002"/>
    </source>
</evidence>
<organism evidence="7 8">
    <name type="scientific">Terriglobus aquaticus</name>
    <dbReference type="NCBI Taxonomy" id="940139"/>
    <lineage>
        <taxon>Bacteria</taxon>
        <taxon>Pseudomonadati</taxon>
        <taxon>Acidobacteriota</taxon>
        <taxon>Terriglobia</taxon>
        <taxon>Terriglobales</taxon>
        <taxon>Acidobacteriaceae</taxon>
        <taxon>Terriglobus</taxon>
    </lineage>
</organism>
<protein>
    <submittedName>
        <fullName evidence="7">SDR family NAD(P)-dependent oxidoreductase</fullName>
        <ecNumber evidence="7">1.-.-.-</ecNumber>
    </submittedName>
</protein>
<dbReference type="InterPro" id="IPR002347">
    <property type="entry name" value="SDR_fam"/>
</dbReference>
<evidence type="ECO:0000313" key="7">
    <source>
        <dbReference type="EMBL" id="MFN2975165.1"/>
    </source>
</evidence>
<comment type="caution">
    <text evidence="7">The sequence shown here is derived from an EMBL/GenBank/DDBJ whole genome shotgun (WGS) entry which is preliminary data.</text>
</comment>
<dbReference type="GO" id="GO:0016491">
    <property type="term" value="F:oxidoreductase activity"/>
    <property type="evidence" value="ECO:0007669"/>
    <property type="project" value="UniProtKB-KW"/>
</dbReference>
<feature type="transmembrane region" description="Helical" evidence="5">
    <location>
        <begin position="29"/>
        <end position="48"/>
    </location>
</feature>
<dbReference type="Proteomes" id="UP001634747">
    <property type="component" value="Unassembled WGS sequence"/>
</dbReference>
<evidence type="ECO:0000256" key="4">
    <source>
        <dbReference type="SAM" id="MobiDB-lite"/>
    </source>
</evidence>
<evidence type="ECO:0000256" key="5">
    <source>
        <dbReference type="SAM" id="Phobius"/>
    </source>
</evidence>
<gene>
    <name evidence="7" type="ORF">ACK2TP_05265</name>
</gene>
<dbReference type="InterPro" id="IPR020904">
    <property type="entry name" value="Sc_DH/Rdtase_CS"/>
</dbReference>
<dbReference type="PROSITE" id="PS00061">
    <property type="entry name" value="ADH_SHORT"/>
    <property type="match status" value="1"/>
</dbReference>
<evidence type="ECO:0000259" key="6">
    <source>
        <dbReference type="SMART" id="SM00822"/>
    </source>
</evidence>
<dbReference type="SUPFAM" id="SSF51735">
    <property type="entry name" value="NAD(P)-binding Rossmann-fold domains"/>
    <property type="match status" value="1"/>
</dbReference>
<sequence length="366" mass="38547">MIFRAIQYGGNAVCRYGKYKLRKHAAESTLALGIVGAAVAVTSAMIAAHRRRAMLGKIVVITGGSRGLGLQLAEVFGKAGAHLVLASRNQDELNEAVGRLHQCGAIRNSGTALTVVCDVTKPEDCKRLIDQAIDRYGRVDVLINCAGIIDVAPFQDQPLEAFEQSMQINFFGALHTIQAVLPHMQQARSGSIVNIGSIGGKIGVPHLLPYVASKYALTGFTQGLRAELSGTGINVTLISPGLMRTGSHVNARFGGNSQAEYQWFALGATLPGASISATSAARKIYNATVDGTAEITITPQAKLAALINGVAPSFASNTAGLMNRALLPKPNGNTKTVPGGDLEQPTFGPLRKWSDSLQHKGNENPA</sequence>
<evidence type="ECO:0000256" key="1">
    <source>
        <dbReference type="ARBA" id="ARBA00006484"/>
    </source>
</evidence>
<dbReference type="PRINTS" id="PR00080">
    <property type="entry name" value="SDRFAMILY"/>
</dbReference>
<keyword evidence="2 7" id="KW-0560">Oxidoreductase</keyword>
<reference evidence="7 8" key="1">
    <citation type="submission" date="2024-12" db="EMBL/GenBank/DDBJ databases">
        <authorList>
            <person name="Lee Y."/>
        </authorList>
    </citation>
    <scope>NUCLEOTIDE SEQUENCE [LARGE SCALE GENOMIC DNA]</scope>
    <source>
        <strain evidence="7 8">03SUJ4</strain>
    </source>
</reference>
<dbReference type="SMART" id="SM00822">
    <property type="entry name" value="PKS_KR"/>
    <property type="match status" value="1"/>
</dbReference>
<feature type="region of interest" description="Disordered" evidence="4">
    <location>
        <begin position="329"/>
        <end position="366"/>
    </location>
</feature>